<proteinExistence type="predicted"/>
<reference evidence="2" key="1">
    <citation type="submission" date="2025-08" db="UniProtKB">
        <authorList>
            <consortium name="Ensembl"/>
        </authorList>
    </citation>
    <scope>IDENTIFICATION</scope>
</reference>
<dbReference type="GO" id="GO:0033148">
    <property type="term" value="P:positive regulation of intracellular estrogen receptor signaling pathway"/>
    <property type="evidence" value="ECO:0007669"/>
    <property type="project" value="TreeGrafter"/>
</dbReference>
<sequence length="161" mass="17393">MAPSNDPTGLESQPQEFSIPPSACPNRAIPTAHITYVIDCTTGKQISLDVPPVPPQVSRPSQGLVTLPMKTFAMFCGENTQQGTRDSSINCRPLVRTKDTLPSYRRLVALASLPARPPCPQDDPKAERSSLKAGATRKHSSMGAVKRSLKALFSCFCVQVE</sequence>
<dbReference type="Pfam" id="PF15547">
    <property type="entry name" value="C1ORF64"/>
    <property type="match status" value="1"/>
</dbReference>
<dbReference type="InterPro" id="IPR027852">
    <property type="entry name" value="C1ORF64"/>
</dbReference>
<dbReference type="Proteomes" id="UP000694386">
    <property type="component" value="Unplaced"/>
</dbReference>
<dbReference type="GO" id="GO:0005737">
    <property type="term" value="C:cytoplasm"/>
    <property type="evidence" value="ECO:0007669"/>
    <property type="project" value="TreeGrafter"/>
</dbReference>
<organism evidence="2 3">
    <name type="scientific">Cricetulus griseus</name>
    <name type="common">Chinese hamster</name>
    <name type="synonym">Cricetulus barabensis griseus</name>
    <dbReference type="NCBI Taxonomy" id="10029"/>
    <lineage>
        <taxon>Eukaryota</taxon>
        <taxon>Metazoa</taxon>
        <taxon>Chordata</taxon>
        <taxon>Craniata</taxon>
        <taxon>Vertebrata</taxon>
        <taxon>Euteleostomi</taxon>
        <taxon>Mammalia</taxon>
        <taxon>Eutheria</taxon>
        <taxon>Euarchontoglires</taxon>
        <taxon>Glires</taxon>
        <taxon>Rodentia</taxon>
        <taxon>Myomorpha</taxon>
        <taxon>Muroidea</taxon>
        <taxon>Cricetidae</taxon>
        <taxon>Cricetinae</taxon>
        <taxon>Cricetulus</taxon>
    </lineage>
</organism>
<dbReference type="GO" id="GO:0005634">
    <property type="term" value="C:nucleus"/>
    <property type="evidence" value="ECO:0007669"/>
    <property type="project" value="TreeGrafter"/>
</dbReference>
<dbReference type="GO" id="GO:0030331">
    <property type="term" value="F:nuclear estrogen receptor binding"/>
    <property type="evidence" value="ECO:0007669"/>
    <property type="project" value="TreeGrafter"/>
</dbReference>
<dbReference type="PANTHER" id="PTHR38494:SF1">
    <property type="entry name" value="STEROID RECEPTOR-ASSOCIATED AND REGULATED PROTEIN"/>
    <property type="match status" value="1"/>
</dbReference>
<accession>A0A8C2N2P3</accession>
<dbReference type="Ensembl" id="ENSCGRT00001031692.1">
    <property type="protein sequence ID" value="ENSCGRP00001027445.1"/>
    <property type="gene ID" value="ENSCGRG00001024454.1"/>
</dbReference>
<reference evidence="2" key="2">
    <citation type="submission" date="2025-09" db="UniProtKB">
        <authorList>
            <consortium name="Ensembl"/>
        </authorList>
    </citation>
    <scope>IDENTIFICATION</scope>
</reference>
<evidence type="ECO:0000256" key="1">
    <source>
        <dbReference type="SAM" id="MobiDB-lite"/>
    </source>
</evidence>
<feature type="compositionally biased region" description="Polar residues" evidence="1">
    <location>
        <begin position="1"/>
        <end position="16"/>
    </location>
</feature>
<feature type="region of interest" description="Disordered" evidence="1">
    <location>
        <begin position="1"/>
        <end position="22"/>
    </location>
</feature>
<dbReference type="AlphaFoldDB" id="A0A8C2N2P3"/>
<evidence type="ECO:0000313" key="2">
    <source>
        <dbReference type="Ensembl" id="ENSCGRP00001027445.1"/>
    </source>
</evidence>
<dbReference type="PANTHER" id="PTHR38494">
    <property type="entry name" value="STEROID RECEPTOR-ASSOCIATED AND REGULATED PROTEIN"/>
    <property type="match status" value="1"/>
</dbReference>
<feature type="region of interest" description="Disordered" evidence="1">
    <location>
        <begin position="115"/>
        <end position="140"/>
    </location>
</feature>
<name>A0A8C2N2P3_CRIGR</name>
<evidence type="ECO:0000313" key="3">
    <source>
        <dbReference type="Proteomes" id="UP000694386"/>
    </source>
</evidence>
<protein>
    <submittedName>
        <fullName evidence="2">Steroid receptor associated and regulated protein</fullName>
    </submittedName>
</protein>